<accession>D5U146</accession>
<dbReference type="RefSeq" id="WP_013129439.1">
    <property type="nucleotide sequence ID" value="NC_014160.1"/>
</dbReference>
<dbReference type="KEGG" id="tag:Tagg_0572"/>
<proteinExistence type="predicted"/>
<dbReference type="GeneID" id="9165586"/>
<keyword evidence="2" id="KW-1185">Reference proteome</keyword>
<sequence length="84" mass="9660">MEGKVVTVAGKELLMFDLRDMEETFRRKLFLVPCKAYLDRVRGILFVLKRLTKCLNYRAICKISDHAADSRHIFSLVSVTVVIA</sequence>
<reference evidence="1 2" key="1">
    <citation type="journal article" date="2010" name="Stand. Genomic Sci.">
        <title>Complete genome sequence of Thermosphaera aggregans type strain (M11TL).</title>
        <authorList>
            <person name="Spring S."/>
            <person name="Rachel R."/>
            <person name="Lapidus A."/>
            <person name="Davenport K."/>
            <person name="Tice H."/>
            <person name="Copeland A."/>
            <person name="Cheng J.F."/>
            <person name="Lucas S."/>
            <person name="Chen F."/>
            <person name="Nolan M."/>
            <person name="Bruce D."/>
            <person name="Goodwin L."/>
            <person name="Pitluck S."/>
            <person name="Ivanova N."/>
            <person name="Mavromatis K."/>
            <person name="Ovchinnikova G."/>
            <person name="Pati A."/>
            <person name="Chen A."/>
            <person name="Palaniappan K."/>
            <person name="Land M."/>
            <person name="Hauser L."/>
            <person name="Chang Y.J."/>
            <person name="Jeffries C.C."/>
            <person name="Brettin T."/>
            <person name="Detter J.C."/>
            <person name="Tapia R."/>
            <person name="Han C."/>
            <person name="Heimerl T."/>
            <person name="Weikl F."/>
            <person name="Brambilla E."/>
            <person name="Goker M."/>
            <person name="Bristow J."/>
            <person name="Eisen J.A."/>
            <person name="Markowitz V."/>
            <person name="Hugenholtz P."/>
            <person name="Kyrpides N.C."/>
            <person name="Klenk H.P."/>
        </authorList>
    </citation>
    <scope>NUCLEOTIDE SEQUENCE [LARGE SCALE GENOMIC DNA]</scope>
    <source>
        <strain evidence="2">DSM 11486 / M11TL</strain>
    </source>
</reference>
<dbReference type="STRING" id="633148.Tagg_0572"/>
<dbReference type="AlphaFoldDB" id="D5U146"/>
<reference key="3">
    <citation type="submission" date="2010-02" db="EMBL/GenBank/DDBJ databases">
        <title>Complete genome sequence of Thermosphaera aggregans type strain (M11TL).</title>
        <authorList>
            <consortium name="US DOE Joint Genome Institute (JGI-PGF)"/>
            <person name="Spring S."/>
            <person name="Lapidus A."/>
            <person name="Munk C."/>
            <person name="Schroeder M."/>
            <person name="Glavina Del Rio T."/>
            <person name="Tice H."/>
            <person name="Copeland A."/>
            <person name="Cheng J.-F."/>
            <person name="Lucas S."/>
            <person name="Chen F."/>
            <person name="Nolan M."/>
            <person name="Bruce D."/>
            <person name="Goodwin L."/>
            <person name="Pitluck S."/>
            <person name="Ivanova N."/>
            <person name="Mavromatis K."/>
            <person name="Ovchinnikova G."/>
            <person name="Pati A."/>
            <person name="Chen A."/>
            <person name="Palaniappan K."/>
            <person name="Land M."/>
            <person name="Hauser L."/>
            <person name="Chang Y.-J."/>
            <person name="Jeffries C.C."/>
            <person name="Brettin T."/>
            <person name="Detter J.C."/>
            <person name="Tapia R."/>
            <person name="Han C."/>
            <person name="Chain P."/>
            <person name="Heimerl T."/>
            <person name="Weik F."/>
            <person name="Goker M."/>
            <person name="Rachel R."/>
            <person name="Bristow J."/>
            <person name="Eisen J.A."/>
            <person name="Markowitz V."/>
            <person name="Hugenholtz P."/>
            <person name="Kyrpides N.C."/>
            <person name="Klenk H.-P."/>
        </authorList>
    </citation>
    <scope>NUCLEOTIDE SEQUENCE</scope>
    <source>
        <strain>DSM 11486</strain>
    </source>
</reference>
<evidence type="ECO:0000313" key="2">
    <source>
        <dbReference type="Proteomes" id="UP000002376"/>
    </source>
</evidence>
<organism evidence="1 2">
    <name type="scientific">Thermosphaera aggregans (strain DSM 11486 / M11TL)</name>
    <dbReference type="NCBI Taxonomy" id="633148"/>
    <lineage>
        <taxon>Archaea</taxon>
        <taxon>Thermoproteota</taxon>
        <taxon>Thermoprotei</taxon>
        <taxon>Desulfurococcales</taxon>
        <taxon>Desulfurococcaceae</taxon>
        <taxon>Thermosphaera</taxon>
    </lineage>
</organism>
<name>D5U146_THEAM</name>
<evidence type="ECO:0000313" key="1">
    <source>
        <dbReference type="EMBL" id="ADG90846.1"/>
    </source>
</evidence>
<gene>
    <name evidence="1" type="ordered locus">Tagg_0572</name>
</gene>
<dbReference type="HOGENOM" id="CLU_2519937_0_0_2"/>
<dbReference type="Proteomes" id="UP000002376">
    <property type="component" value="Chromosome"/>
</dbReference>
<protein>
    <submittedName>
        <fullName evidence="1">Uncharacterized protein</fullName>
    </submittedName>
</protein>
<dbReference type="EMBL" id="CP001939">
    <property type="protein sequence ID" value="ADG90846.1"/>
    <property type="molecule type" value="Genomic_DNA"/>
</dbReference>
<reference evidence="2" key="2">
    <citation type="journal article" date="2010" name="Stand. Genomic Sci.">
        <title>Complete genome sequence of Thermosphaera aggregans type strain (M11TLT).</title>
        <authorList>
            <person name="Spring S."/>
            <person name="Rachel R."/>
            <person name="Lapidus A."/>
            <person name="Davenport K."/>
            <person name="Tice H."/>
            <person name="Copeland A."/>
            <person name="Cheng J.-F."/>
            <person name="Lucas S."/>
            <person name="Chen F."/>
            <person name="Nolan M."/>
            <person name="Bruce D."/>
            <person name="Goodwin L."/>
            <person name="Pitluck S."/>
            <person name="Ivanova N."/>
            <person name="Mavromatis K."/>
            <person name="Ovchinnikova G."/>
            <person name="Pati A."/>
            <person name="Chen A."/>
            <person name="Palaniappan K."/>
            <person name="Land M."/>
            <person name="Hauser L."/>
            <person name="Chang Y.-J."/>
            <person name="Jeffries C.C."/>
            <person name="Brettin T."/>
            <person name="Detter J.C."/>
            <person name="Tapia R."/>
            <person name="Han C."/>
            <person name="Heimerl T."/>
            <person name="Weikl F."/>
            <person name="Brambilla E."/>
            <person name="Goker M."/>
            <person name="Bristow J."/>
            <person name="Eisen J.A."/>
            <person name="Markowitz V."/>
            <person name="Hugenholtz P."/>
            <person name="Kyrpides N.C."/>
            <person name="Klenk H.-P."/>
        </authorList>
    </citation>
    <scope>NUCLEOTIDE SEQUENCE [LARGE SCALE GENOMIC DNA]</scope>
    <source>
        <strain evidence="2">DSM 11486 / M11TL</strain>
    </source>
</reference>